<keyword evidence="7" id="KW-1185">Reference proteome</keyword>
<keyword evidence="4 5" id="KW-0472">Membrane</keyword>
<sequence>MQQPSFTSDSETRQWATFLHLSLLAGVLVPGAGFVLPIVLWQLKKNELPGIDAHGKVVANWIVSSLIYGLVCGMLIVFLIGLPLLGLLGLLGTIFPIIGAVKANNGELWTYPLSIRFFS</sequence>
<evidence type="ECO:0000256" key="3">
    <source>
        <dbReference type="ARBA" id="ARBA00022989"/>
    </source>
</evidence>
<protein>
    <submittedName>
        <fullName evidence="6">DUF4870 domain-containing protein</fullName>
    </submittedName>
</protein>
<gene>
    <name evidence="6" type="ORF">EU557_19085</name>
</gene>
<organism evidence="6 7">
    <name type="scientific">Hymenobacter wooponensis</name>
    <dbReference type="NCBI Taxonomy" id="1525360"/>
    <lineage>
        <taxon>Bacteria</taxon>
        <taxon>Pseudomonadati</taxon>
        <taxon>Bacteroidota</taxon>
        <taxon>Cytophagia</taxon>
        <taxon>Cytophagales</taxon>
        <taxon>Hymenobacteraceae</taxon>
        <taxon>Hymenobacter</taxon>
    </lineage>
</organism>
<keyword evidence="3 5" id="KW-1133">Transmembrane helix</keyword>
<accession>A0A4Z0MHP6</accession>
<evidence type="ECO:0000313" key="7">
    <source>
        <dbReference type="Proteomes" id="UP000298284"/>
    </source>
</evidence>
<dbReference type="Pfam" id="PF09685">
    <property type="entry name" value="MamF_MmsF"/>
    <property type="match status" value="1"/>
</dbReference>
<comment type="caution">
    <text evidence="6">The sequence shown here is derived from an EMBL/GenBank/DDBJ whole genome shotgun (WGS) entry which is preliminary data.</text>
</comment>
<dbReference type="RefSeq" id="WP_135532062.1">
    <property type="nucleotide sequence ID" value="NZ_SRKZ01000005.1"/>
</dbReference>
<feature type="transmembrane region" description="Helical" evidence="5">
    <location>
        <begin position="61"/>
        <end position="88"/>
    </location>
</feature>
<comment type="subcellular location">
    <subcellularLocation>
        <location evidence="1">Membrane</location>
        <topology evidence="1">Multi-pass membrane protein</topology>
    </subcellularLocation>
</comment>
<dbReference type="OrthoDB" id="9808930at2"/>
<feature type="transmembrane region" description="Helical" evidence="5">
    <location>
        <begin position="21"/>
        <end position="41"/>
    </location>
</feature>
<name>A0A4Z0MHP6_9BACT</name>
<dbReference type="InterPro" id="IPR019109">
    <property type="entry name" value="MamF_MmsF"/>
</dbReference>
<reference evidence="6 7" key="1">
    <citation type="submission" date="2019-04" db="EMBL/GenBank/DDBJ databases">
        <authorList>
            <person name="Feng G."/>
            <person name="Zhang J."/>
            <person name="Zhu H."/>
        </authorList>
    </citation>
    <scope>NUCLEOTIDE SEQUENCE [LARGE SCALE GENOMIC DNA]</scope>
    <source>
        <strain evidence="6 7">JCM 19491</strain>
    </source>
</reference>
<dbReference type="EMBL" id="SRKZ01000005">
    <property type="protein sequence ID" value="TGD79074.1"/>
    <property type="molecule type" value="Genomic_DNA"/>
</dbReference>
<evidence type="ECO:0000256" key="5">
    <source>
        <dbReference type="SAM" id="Phobius"/>
    </source>
</evidence>
<evidence type="ECO:0000256" key="4">
    <source>
        <dbReference type="ARBA" id="ARBA00023136"/>
    </source>
</evidence>
<evidence type="ECO:0000313" key="6">
    <source>
        <dbReference type="EMBL" id="TGD79074.1"/>
    </source>
</evidence>
<evidence type="ECO:0000256" key="1">
    <source>
        <dbReference type="ARBA" id="ARBA00004141"/>
    </source>
</evidence>
<keyword evidence="2 5" id="KW-0812">Transmembrane</keyword>
<proteinExistence type="predicted"/>
<evidence type="ECO:0000256" key="2">
    <source>
        <dbReference type="ARBA" id="ARBA00022692"/>
    </source>
</evidence>
<dbReference type="AlphaFoldDB" id="A0A4Z0MHP6"/>
<dbReference type="Proteomes" id="UP000298284">
    <property type="component" value="Unassembled WGS sequence"/>
</dbReference>